<reference evidence="1" key="1">
    <citation type="journal article" date="2021" name="Proc. Natl. Acad. Sci. U.S.A.">
        <title>A Catalog of Tens of Thousands of Viruses from Human Metagenomes Reveals Hidden Associations with Chronic Diseases.</title>
        <authorList>
            <person name="Tisza M.J."/>
            <person name="Buck C.B."/>
        </authorList>
    </citation>
    <scope>NUCLEOTIDE SEQUENCE</scope>
    <source>
        <strain evidence="1">CtxMM9</strain>
    </source>
</reference>
<organism evidence="1">
    <name type="scientific">Siphoviridae sp. ctxMM9</name>
    <dbReference type="NCBI Taxonomy" id="2827973"/>
    <lineage>
        <taxon>Viruses</taxon>
        <taxon>Duplodnaviria</taxon>
        <taxon>Heunggongvirae</taxon>
        <taxon>Uroviricota</taxon>
        <taxon>Caudoviricetes</taxon>
    </lineage>
</organism>
<evidence type="ECO:0000313" key="1">
    <source>
        <dbReference type="EMBL" id="DAF58790.1"/>
    </source>
</evidence>
<protein>
    <submittedName>
        <fullName evidence="1">Uncharacterized protein</fullName>
    </submittedName>
</protein>
<accession>A0A8S5T6C3</accession>
<name>A0A8S5T6C3_9CAUD</name>
<dbReference type="EMBL" id="BK032759">
    <property type="protein sequence ID" value="DAF58790.1"/>
    <property type="molecule type" value="Genomic_DNA"/>
</dbReference>
<proteinExistence type="predicted"/>
<sequence length="525" mass="53877">MALDAATKNKLVLKTGNEAKGSLTIAGSGKITATGDTTTNTVTIAHKDSGVTADKYGPAANAKLSALSEFTVPELTVDAQGHVTSANNRTLTLPDNVDHYVTDGSIAAGADGQVNITLNRGGTSSLEKIAIKDNIVNGKAVIHNTITVDGTPKVVNNAGDFGSFYSAATIDEKFRSLDAFTYKGTVGTNGTVTSLPTTKVSNGDSYKAIEAGTFGGIICAAGDILIAMGTEGKDGYLTEISWTKVQGNTEMDTQYKLTSDIAGLKLTTTSGASKTYTIPVSGTNGIGVNTADNKIVINHNTIGKPDTYGKAPKDPTTITPTNLSHGGTFYVPIVTTDAQGHVSAAETVGFKLPGDNNTTYTLEPKTASDANSFILKDSGNATKGTVKFAGDGIVGLTVTGTGNAITVTGSHKAYTAQSSANQIVSGQSNKALAFGDSFTVPYITSDATGHVTGIANQTIKLPANVDTKYTISGSTGYKDNIGTFTTTLQAVGGAATSITHKIKSNTLTMSATGDTLTADLVWGTF</sequence>